<reference evidence="1 2" key="1">
    <citation type="journal article" date="2018" name="IMA Fungus">
        <title>IMA Genome-F 10: Nine draft genome sequences of Claviceps purpurea s.lat., including C. arundinis, C. humidiphila, and C. cf. spartinae, pseudomolecules for the pitch canker pathogen Fusarium circinatum, draft genome of Davidsoniella eucalypti, Grosmannia galeiformis, Quambalaria eucalypti, and Teratosphaeria destructans.</title>
        <authorList>
            <person name="Wingfield B.D."/>
            <person name="Liu M."/>
            <person name="Nguyen H.D."/>
            <person name="Lane F.A."/>
            <person name="Morgan S.W."/>
            <person name="De Vos L."/>
            <person name="Wilken P.M."/>
            <person name="Duong T.A."/>
            <person name="Aylward J."/>
            <person name="Coetzee M.P."/>
            <person name="Dadej K."/>
            <person name="De Beer Z.W."/>
            <person name="Findlay W."/>
            <person name="Havenga M."/>
            <person name="Kolarik M."/>
            <person name="Menzies J.G."/>
            <person name="Naidoo K."/>
            <person name="Pochopski O."/>
            <person name="Shoukouhi P."/>
            <person name="Santana Q.C."/>
            <person name="Seifert K.A."/>
            <person name="Soal N."/>
            <person name="Steenkamp E.T."/>
            <person name="Tatham C.T."/>
            <person name="van der Nest M.A."/>
            <person name="Wingfield M.J."/>
        </authorList>
    </citation>
    <scope>NUCLEOTIDE SEQUENCE [LARGE SCALE GENOMIC DNA]</scope>
    <source>
        <strain evidence="1">CMW44962</strain>
    </source>
</reference>
<reference evidence="1 2" key="2">
    <citation type="journal article" date="2021" name="Curr. Genet.">
        <title>Genetic response to nitrogen starvation in the aggressive Eucalyptus foliar pathogen Teratosphaeria destructans.</title>
        <authorList>
            <person name="Havenga M."/>
            <person name="Wingfield B.D."/>
            <person name="Wingfield M.J."/>
            <person name="Dreyer L.L."/>
            <person name="Roets F."/>
            <person name="Aylward J."/>
        </authorList>
    </citation>
    <scope>NUCLEOTIDE SEQUENCE [LARGE SCALE GENOMIC DNA]</scope>
    <source>
        <strain evidence="1">CMW44962</strain>
    </source>
</reference>
<proteinExistence type="predicted"/>
<dbReference type="AlphaFoldDB" id="A0A9W7ST89"/>
<gene>
    <name evidence="1" type="ORF">Tdes44962_MAKER09378</name>
</gene>
<accession>A0A9W7ST89</accession>
<name>A0A9W7ST89_9PEZI</name>
<dbReference type="EMBL" id="RIBY02001634">
    <property type="protein sequence ID" value="KAH9828364.1"/>
    <property type="molecule type" value="Genomic_DNA"/>
</dbReference>
<evidence type="ECO:0000313" key="1">
    <source>
        <dbReference type="EMBL" id="KAH9828364.1"/>
    </source>
</evidence>
<evidence type="ECO:0000313" key="2">
    <source>
        <dbReference type="Proteomes" id="UP001138500"/>
    </source>
</evidence>
<comment type="caution">
    <text evidence="1">The sequence shown here is derived from an EMBL/GenBank/DDBJ whole genome shotgun (WGS) entry which is preliminary data.</text>
</comment>
<organism evidence="1 2">
    <name type="scientific">Teratosphaeria destructans</name>
    <dbReference type="NCBI Taxonomy" id="418781"/>
    <lineage>
        <taxon>Eukaryota</taxon>
        <taxon>Fungi</taxon>
        <taxon>Dikarya</taxon>
        <taxon>Ascomycota</taxon>
        <taxon>Pezizomycotina</taxon>
        <taxon>Dothideomycetes</taxon>
        <taxon>Dothideomycetidae</taxon>
        <taxon>Mycosphaerellales</taxon>
        <taxon>Teratosphaeriaceae</taxon>
        <taxon>Teratosphaeria</taxon>
    </lineage>
</organism>
<keyword evidence="2" id="KW-1185">Reference proteome</keyword>
<protein>
    <submittedName>
        <fullName evidence="1">Uncharacterized protein</fullName>
    </submittedName>
</protein>
<dbReference type="Proteomes" id="UP001138500">
    <property type="component" value="Unassembled WGS sequence"/>
</dbReference>
<sequence>MIRGPALVPLGLGQGVEVGEVGELGPAGVGDDAVEAAEGLDGGLDEVLAVGEDAGVALQHDDLDLAVFLPERFGEGQRRGFVGGVVDGEVAAFGGELLADDGSEAAGWGVSCVDGPWPAVVDSPRSASHEHVPALQAVRHLIIL</sequence>